<dbReference type="InterPro" id="IPR003960">
    <property type="entry name" value="ATPase_AAA_CS"/>
</dbReference>
<evidence type="ECO:0000256" key="9">
    <source>
        <dbReference type="ARBA" id="ARBA00022840"/>
    </source>
</evidence>
<dbReference type="Proteomes" id="UP000250572">
    <property type="component" value="Unassembled WGS sequence"/>
</dbReference>
<dbReference type="PANTHER" id="PTHR23074:SF72">
    <property type="entry name" value="VACUOLAR PROTEIN SORTING-ASSOCIATED PROTEIN 4B"/>
    <property type="match status" value="1"/>
</dbReference>
<dbReference type="AlphaFoldDB" id="A0A315UUI1"/>
<evidence type="ECO:0000256" key="10">
    <source>
        <dbReference type="ARBA" id="ARBA00022927"/>
    </source>
</evidence>
<name>A0A315UUI1_GAMAF</name>
<dbReference type="InterPro" id="IPR015415">
    <property type="entry name" value="Spast_Vps4_C"/>
</dbReference>
<dbReference type="GO" id="GO:0015031">
    <property type="term" value="P:protein transport"/>
    <property type="evidence" value="ECO:0007669"/>
    <property type="project" value="UniProtKB-KW"/>
</dbReference>
<dbReference type="Gene3D" id="1.10.8.60">
    <property type="match status" value="1"/>
</dbReference>
<dbReference type="GO" id="GO:0016887">
    <property type="term" value="F:ATP hydrolysis activity"/>
    <property type="evidence" value="ECO:0007669"/>
    <property type="project" value="InterPro"/>
</dbReference>
<dbReference type="InterPro" id="IPR003593">
    <property type="entry name" value="AAA+_ATPase"/>
</dbReference>
<reference evidence="17 18" key="1">
    <citation type="journal article" date="2018" name="G3 (Bethesda)">
        <title>A High-Quality Reference Genome for the Invasive Mosquitofish Gambusia affinis Using a Chicago Library.</title>
        <authorList>
            <person name="Hoffberg S.L."/>
            <person name="Troendle N.J."/>
            <person name="Glenn T.C."/>
            <person name="Mahmud O."/>
            <person name="Louha S."/>
            <person name="Chalopin D."/>
            <person name="Bennetzen J.L."/>
            <person name="Mauricio R."/>
        </authorList>
    </citation>
    <scope>NUCLEOTIDE SEQUENCE [LARGE SCALE GENOMIC DNA]</scope>
    <source>
        <strain evidence="17">NE01/NJP1002.9</strain>
        <tissue evidence="17">Muscle</tissue>
    </source>
</reference>
<dbReference type="FunFam" id="1.20.58.80:FF:000002">
    <property type="entry name" value="Vacuolar protein sorting-associated protein 4A"/>
    <property type="match status" value="1"/>
</dbReference>
<evidence type="ECO:0000259" key="16">
    <source>
        <dbReference type="SMART" id="SM00745"/>
    </source>
</evidence>
<keyword evidence="9 13" id="KW-0067">ATP-binding</keyword>
<evidence type="ECO:0000256" key="11">
    <source>
        <dbReference type="ARBA" id="ARBA00023136"/>
    </source>
</evidence>
<comment type="subcellular location">
    <subcellularLocation>
        <location evidence="1">Late endosome membrane</location>
        <topology evidence="1">Peripheral membrane protein</topology>
    </subcellularLocation>
</comment>
<dbReference type="InterPro" id="IPR036181">
    <property type="entry name" value="MIT_dom_sf"/>
</dbReference>
<dbReference type="SMART" id="SM00382">
    <property type="entry name" value="AAA"/>
    <property type="match status" value="1"/>
</dbReference>
<keyword evidence="12" id="KW-0131">Cell cycle</keyword>
<evidence type="ECO:0000256" key="14">
    <source>
        <dbReference type="SAM" id="MobiDB-lite"/>
    </source>
</evidence>
<keyword evidence="8" id="KW-0378">Hydrolase</keyword>
<dbReference type="CDD" id="cd19521">
    <property type="entry name" value="RecA-like_VPS4"/>
    <property type="match status" value="1"/>
</dbReference>
<feature type="region of interest" description="Disordered" evidence="14">
    <location>
        <begin position="74"/>
        <end position="107"/>
    </location>
</feature>
<comment type="similarity">
    <text evidence="2 13">Belongs to the AAA ATPase family.</text>
</comment>
<keyword evidence="10" id="KW-0653">Protein transport</keyword>
<dbReference type="SUPFAM" id="SSF116846">
    <property type="entry name" value="MIT domain"/>
    <property type="match status" value="1"/>
</dbReference>
<dbReference type="PROSITE" id="PS00674">
    <property type="entry name" value="AAA"/>
    <property type="match status" value="1"/>
</dbReference>
<dbReference type="EC" id="3.6.4.6" evidence="3"/>
<dbReference type="InterPro" id="IPR050304">
    <property type="entry name" value="MT-severing_AAA_ATPase"/>
</dbReference>
<gene>
    <name evidence="17" type="ORF">CCH79_00011211</name>
</gene>
<evidence type="ECO:0000256" key="7">
    <source>
        <dbReference type="ARBA" id="ARBA00022753"/>
    </source>
</evidence>
<evidence type="ECO:0000256" key="13">
    <source>
        <dbReference type="RuleBase" id="RU003651"/>
    </source>
</evidence>
<dbReference type="GO" id="GO:0016197">
    <property type="term" value="P:endosomal transport"/>
    <property type="evidence" value="ECO:0007669"/>
    <property type="project" value="TreeGrafter"/>
</dbReference>
<dbReference type="InterPro" id="IPR007330">
    <property type="entry name" value="MIT_dom"/>
</dbReference>
<dbReference type="GO" id="GO:0007033">
    <property type="term" value="P:vacuole organization"/>
    <property type="evidence" value="ECO:0007669"/>
    <property type="project" value="TreeGrafter"/>
</dbReference>
<evidence type="ECO:0000256" key="3">
    <source>
        <dbReference type="ARBA" id="ARBA00012674"/>
    </source>
</evidence>
<evidence type="ECO:0000256" key="6">
    <source>
        <dbReference type="ARBA" id="ARBA00022741"/>
    </source>
</evidence>
<dbReference type="GO" id="GO:0031902">
    <property type="term" value="C:late endosome membrane"/>
    <property type="evidence" value="ECO:0007669"/>
    <property type="project" value="UniProtKB-SubCell"/>
</dbReference>
<evidence type="ECO:0000256" key="5">
    <source>
        <dbReference type="ARBA" id="ARBA00022618"/>
    </source>
</evidence>
<dbReference type="GO" id="GO:0005524">
    <property type="term" value="F:ATP binding"/>
    <property type="evidence" value="ECO:0007669"/>
    <property type="project" value="UniProtKB-KW"/>
</dbReference>
<dbReference type="PANTHER" id="PTHR23074">
    <property type="entry name" value="AAA DOMAIN-CONTAINING"/>
    <property type="match status" value="1"/>
</dbReference>
<evidence type="ECO:0000256" key="1">
    <source>
        <dbReference type="ARBA" id="ARBA00004633"/>
    </source>
</evidence>
<dbReference type="GO" id="GO:0051301">
    <property type="term" value="P:cell division"/>
    <property type="evidence" value="ECO:0007669"/>
    <property type="project" value="UniProtKB-KW"/>
</dbReference>
<evidence type="ECO:0000256" key="8">
    <source>
        <dbReference type="ARBA" id="ARBA00022801"/>
    </source>
</evidence>
<proteinExistence type="inferred from homology"/>
<evidence type="ECO:0000313" key="18">
    <source>
        <dbReference type="Proteomes" id="UP000250572"/>
    </source>
</evidence>
<keyword evidence="5" id="KW-0132">Cell division</keyword>
<evidence type="ECO:0000256" key="2">
    <source>
        <dbReference type="ARBA" id="ARBA00006914"/>
    </source>
</evidence>
<evidence type="ECO:0000313" key="17">
    <source>
        <dbReference type="EMBL" id="PWA14510.1"/>
    </source>
</evidence>
<dbReference type="FunFam" id="3.40.50.300:FF:000043">
    <property type="entry name" value="Vacuolar protein sorting-associated protein 4"/>
    <property type="match status" value="1"/>
</dbReference>
<keyword evidence="4" id="KW-0813">Transport</keyword>
<dbReference type="STRING" id="33528.ENSGAFP00000028716"/>
<dbReference type="Pfam" id="PF17862">
    <property type="entry name" value="AAA_lid_3"/>
    <property type="match status" value="1"/>
</dbReference>
<dbReference type="Pfam" id="PF09336">
    <property type="entry name" value="Vps4_C"/>
    <property type="match status" value="1"/>
</dbReference>
<dbReference type="Pfam" id="PF04212">
    <property type="entry name" value="MIT"/>
    <property type="match status" value="1"/>
</dbReference>
<dbReference type="InterPro" id="IPR041569">
    <property type="entry name" value="AAA_lid_3"/>
</dbReference>
<comment type="caution">
    <text evidence="17">The sequence shown here is derived from an EMBL/GenBank/DDBJ whole genome shotgun (WGS) entry which is preliminary data.</text>
</comment>
<evidence type="ECO:0000256" key="12">
    <source>
        <dbReference type="ARBA" id="ARBA00023306"/>
    </source>
</evidence>
<feature type="domain" description="MIT" evidence="16">
    <location>
        <begin position="2"/>
        <end position="80"/>
    </location>
</feature>
<keyword evidence="11" id="KW-0472">Membrane</keyword>
<sequence>MAGGNLQKAIDLASKAAQEDKAKNYEEALKCYEHAIQYFLHVVKYEAQGDRAKQSIRAKCADYLDRAEQLKVYLKQKEKSPPAKPVKESGDKGSESDEGEDQEKKKFKNQLSGAIVMEKPNVKWNDVAGLEGAKEALKEAVILPIKFPHLFTGKRTPWRGILLFGPPGTGKSYLAKAVATEANNSTFFSISSSDLVSKWLGESEKLVKNLFALAREHKPSIIFIDEIDSLCGSRSENESEAARRIKTEFLVQMQGVGNDNDGILVLGATNIPWTLDSAIRRRLAQRESSPSPLEGLSELAAVRIVRTPKVSFEKRIYIPLPEEHARSFMFKLHLGSTPNGLTDDNFVTLGKKTEGYSGADISIIVRDALMQPVRRVQSATHFKKVRGSPFSNPNVVVDDLLTPCSPGDPNAVEMTWMEVPGEKLLEPVVSMADMLRSLSNTKPTVNEQDLDKLKKFAEDFGQEG</sequence>
<dbReference type="Gene3D" id="1.20.58.80">
    <property type="entry name" value="Phosphotransferase system, lactose/cellobiose-type IIA subunit"/>
    <property type="match status" value="1"/>
</dbReference>
<dbReference type="InterPro" id="IPR027417">
    <property type="entry name" value="P-loop_NTPase"/>
</dbReference>
<dbReference type="Pfam" id="PF00004">
    <property type="entry name" value="AAA"/>
    <property type="match status" value="1"/>
</dbReference>
<dbReference type="SUPFAM" id="SSF52540">
    <property type="entry name" value="P-loop containing nucleoside triphosphate hydrolases"/>
    <property type="match status" value="1"/>
</dbReference>
<feature type="domain" description="AAA+ ATPase" evidence="15">
    <location>
        <begin position="157"/>
        <end position="293"/>
    </location>
</feature>
<accession>A0A315UUI1</accession>
<dbReference type="FunFam" id="1.10.8.60:FF:000015">
    <property type="entry name" value="vacuolar protein sorting-associated protein 4A"/>
    <property type="match status" value="1"/>
</dbReference>
<dbReference type="InterPro" id="IPR003959">
    <property type="entry name" value="ATPase_AAA_core"/>
</dbReference>
<keyword evidence="18" id="KW-1185">Reference proteome</keyword>
<keyword evidence="7" id="KW-0967">Endosome</keyword>
<dbReference type="CDD" id="cd02678">
    <property type="entry name" value="MIT_VPS4"/>
    <property type="match status" value="1"/>
</dbReference>
<evidence type="ECO:0000259" key="15">
    <source>
        <dbReference type="SMART" id="SM00382"/>
    </source>
</evidence>
<protein>
    <recommendedName>
        <fullName evidence="3">vesicle-fusing ATPase</fullName>
        <ecNumber evidence="3">3.6.4.6</ecNumber>
    </recommendedName>
</protein>
<organism evidence="17 18">
    <name type="scientific">Gambusia affinis</name>
    <name type="common">Western mosquitofish</name>
    <name type="synonym">Heterandria affinis</name>
    <dbReference type="NCBI Taxonomy" id="33528"/>
    <lineage>
        <taxon>Eukaryota</taxon>
        <taxon>Metazoa</taxon>
        <taxon>Chordata</taxon>
        <taxon>Craniata</taxon>
        <taxon>Vertebrata</taxon>
        <taxon>Euteleostomi</taxon>
        <taxon>Actinopterygii</taxon>
        <taxon>Neopterygii</taxon>
        <taxon>Teleostei</taxon>
        <taxon>Neoteleostei</taxon>
        <taxon>Acanthomorphata</taxon>
        <taxon>Ovalentaria</taxon>
        <taxon>Atherinomorphae</taxon>
        <taxon>Cyprinodontiformes</taxon>
        <taxon>Poeciliidae</taxon>
        <taxon>Poeciliinae</taxon>
        <taxon>Gambusia</taxon>
    </lineage>
</organism>
<keyword evidence="6 13" id="KW-0547">Nucleotide-binding</keyword>
<dbReference type="SMART" id="SM00745">
    <property type="entry name" value="MIT"/>
    <property type="match status" value="1"/>
</dbReference>
<dbReference type="InterPro" id="IPR045253">
    <property type="entry name" value="VPS4_MIT"/>
</dbReference>
<dbReference type="EMBL" id="NHOQ01002838">
    <property type="protein sequence ID" value="PWA14510.1"/>
    <property type="molecule type" value="Genomic_DNA"/>
</dbReference>
<dbReference type="Gene3D" id="3.40.50.300">
    <property type="entry name" value="P-loop containing nucleotide triphosphate hydrolases"/>
    <property type="match status" value="1"/>
</dbReference>
<feature type="compositionally biased region" description="Basic and acidic residues" evidence="14">
    <location>
        <begin position="74"/>
        <end position="95"/>
    </location>
</feature>
<evidence type="ECO:0000256" key="4">
    <source>
        <dbReference type="ARBA" id="ARBA00022448"/>
    </source>
</evidence>